<dbReference type="PROSITE" id="PS01087">
    <property type="entry name" value="RADICAL_ACTIVATING"/>
    <property type="match status" value="1"/>
</dbReference>
<dbReference type="PANTHER" id="PTHR30352:SF5">
    <property type="entry name" value="PYRUVATE FORMATE-LYASE 1-ACTIVATING ENZYME"/>
    <property type="match status" value="1"/>
</dbReference>
<comment type="catalytic activity">
    <reaction evidence="8">
        <text>glycyl-[formate C-acetyltransferase] + reduced [flavodoxin] + S-adenosyl-L-methionine = glycin-2-yl radical-[formate C-acetyltransferase] + semiquinone [flavodoxin] + 5'-deoxyadenosine + L-methionine + H(+)</text>
        <dbReference type="Rhea" id="RHEA:19225"/>
        <dbReference type="Rhea" id="RHEA-COMP:10622"/>
        <dbReference type="Rhea" id="RHEA-COMP:12190"/>
        <dbReference type="Rhea" id="RHEA-COMP:12191"/>
        <dbReference type="Rhea" id="RHEA-COMP:14480"/>
        <dbReference type="ChEBI" id="CHEBI:15378"/>
        <dbReference type="ChEBI" id="CHEBI:17319"/>
        <dbReference type="ChEBI" id="CHEBI:29947"/>
        <dbReference type="ChEBI" id="CHEBI:32722"/>
        <dbReference type="ChEBI" id="CHEBI:57618"/>
        <dbReference type="ChEBI" id="CHEBI:57844"/>
        <dbReference type="ChEBI" id="CHEBI:59789"/>
        <dbReference type="ChEBI" id="CHEBI:140311"/>
        <dbReference type="EC" id="1.97.1.4"/>
    </reaction>
</comment>
<keyword evidence="2 8" id="KW-0004">4Fe-4S</keyword>
<evidence type="ECO:0000256" key="3">
    <source>
        <dbReference type="ARBA" id="ARBA00022691"/>
    </source>
</evidence>
<dbReference type="EMBL" id="CP165646">
    <property type="protein sequence ID" value="XDU64917.1"/>
    <property type="molecule type" value="Genomic_DNA"/>
</dbReference>
<dbReference type="EC" id="1.97.1.4" evidence="8"/>
<proteinExistence type="inferred from homology"/>
<comment type="similarity">
    <text evidence="1 8">Belongs to the organic radical-activating enzymes family.</text>
</comment>
<keyword evidence="3 8" id="KW-0949">S-adenosyl-L-methionine</keyword>
<evidence type="ECO:0000256" key="1">
    <source>
        <dbReference type="ARBA" id="ARBA00009777"/>
    </source>
</evidence>
<dbReference type="RefSeq" id="WP_039901658.1">
    <property type="nucleotide sequence ID" value="NZ_CP165646.1"/>
</dbReference>
<keyword evidence="8" id="KW-0963">Cytoplasm</keyword>
<dbReference type="SFLD" id="SFLDS00029">
    <property type="entry name" value="Radical_SAM"/>
    <property type="match status" value="1"/>
</dbReference>
<gene>
    <name evidence="10" type="primary">pflA</name>
    <name evidence="10" type="ORF">AB8B23_01790</name>
</gene>
<keyword evidence="5 8" id="KW-0560">Oxidoreductase</keyword>
<evidence type="ECO:0000256" key="4">
    <source>
        <dbReference type="ARBA" id="ARBA00022723"/>
    </source>
</evidence>
<evidence type="ECO:0000256" key="6">
    <source>
        <dbReference type="ARBA" id="ARBA00023004"/>
    </source>
</evidence>
<dbReference type="Gene3D" id="3.20.20.70">
    <property type="entry name" value="Aldolase class I"/>
    <property type="match status" value="1"/>
</dbReference>
<evidence type="ECO:0000313" key="10">
    <source>
        <dbReference type="EMBL" id="XDU64917.1"/>
    </source>
</evidence>
<dbReference type="InterPro" id="IPR001989">
    <property type="entry name" value="Radical_activat_CS"/>
</dbReference>
<dbReference type="GO" id="GO:0051539">
    <property type="term" value="F:4 iron, 4 sulfur cluster binding"/>
    <property type="evidence" value="ECO:0007669"/>
    <property type="project" value="UniProtKB-UniRule"/>
</dbReference>
<comment type="subcellular location">
    <subcellularLocation>
        <location evidence="8">Cytoplasm</location>
    </subcellularLocation>
</comment>
<dbReference type="NCBIfam" id="TIGR02493">
    <property type="entry name" value="PFLA"/>
    <property type="match status" value="1"/>
</dbReference>
<organism evidence="10">
    <name type="scientific">Leptotrichia mesophila</name>
    <dbReference type="NCBI Taxonomy" id="3239303"/>
    <lineage>
        <taxon>Bacteria</taxon>
        <taxon>Fusobacteriati</taxon>
        <taxon>Fusobacteriota</taxon>
        <taxon>Fusobacteriia</taxon>
        <taxon>Fusobacteriales</taxon>
        <taxon>Leptotrichiaceae</taxon>
        <taxon>Leptotrichia</taxon>
    </lineage>
</organism>
<dbReference type="InterPro" id="IPR013785">
    <property type="entry name" value="Aldolase_TIM"/>
</dbReference>
<evidence type="ECO:0000259" key="9">
    <source>
        <dbReference type="PROSITE" id="PS51918"/>
    </source>
</evidence>
<evidence type="ECO:0000256" key="5">
    <source>
        <dbReference type="ARBA" id="ARBA00023002"/>
    </source>
</evidence>
<keyword evidence="7 8" id="KW-0411">Iron-sulfur</keyword>
<name>A0AB39VCF4_9FUSO</name>
<dbReference type="SUPFAM" id="SSF102114">
    <property type="entry name" value="Radical SAM enzymes"/>
    <property type="match status" value="1"/>
</dbReference>
<keyword evidence="4 8" id="KW-0479">Metal-binding</keyword>
<dbReference type="InterPro" id="IPR058240">
    <property type="entry name" value="rSAM_sf"/>
</dbReference>
<comment type="cofactor">
    <cofactor evidence="8">
        <name>[4Fe-4S] cluster</name>
        <dbReference type="ChEBI" id="CHEBI:49883"/>
    </cofactor>
    <text evidence="8">Binds 1 [4Fe-4S] cluster. The cluster is coordinated with 3 cysteines and an exchangeable S-adenosyl-L-methionine.</text>
</comment>
<accession>A0AB39VCF4</accession>
<dbReference type="InterPro" id="IPR007197">
    <property type="entry name" value="rSAM"/>
</dbReference>
<dbReference type="GO" id="GO:0046872">
    <property type="term" value="F:metal ion binding"/>
    <property type="evidence" value="ECO:0007669"/>
    <property type="project" value="UniProtKB-UniRule"/>
</dbReference>
<feature type="domain" description="Radical SAM core" evidence="9">
    <location>
        <begin position="16"/>
        <end position="236"/>
    </location>
</feature>
<dbReference type="AlphaFoldDB" id="A0AB39VCF4"/>
<comment type="function">
    <text evidence="8">Activation of pyruvate formate-lyase under anaerobic conditions by generation of an organic free radical, using S-adenosylmethionine and reduced flavodoxin as cosubstrates to produce 5'-deoxy-adenosine.</text>
</comment>
<keyword evidence="10" id="KW-0670">Pyruvate</keyword>
<evidence type="ECO:0000256" key="2">
    <source>
        <dbReference type="ARBA" id="ARBA00022485"/>
    </source>
</evidence>
<protein>
    <recommendedName>
        <fullName evidence="8">Pyruvate formate-lyase-activating enzyme</fullName>
        <ecNumber evidence="8">1.97.1.4</ecNumber>
    </recommendedName>
</protein>
<dbReference type="InterPro" id="IPR012838">
    <property type="entry name" value="PFL1_activating"/>
</dbReference>
<dbReference type="GO" id="GO:0043365">
    <property type="term" value="F:[formate-C-acetyltransferase]-activating enzyme activity"/>
    <property type="evidence" value="ECO:0007669"/>
    <property type="project" value="UniProtKB-UniRule"/>
</dbReference>
<dbReference type="KEGG" id="lmes:AB8B23_01790"/>
<reference evidence="10" key="1">
    <citation type="submission" date="2024-07" db="EMBL/GenBank/DDBJ databases">
        <authorList>
            <person name="Li X.-J."/>
            <person name="Wang X."/>
        </authorList>
    </citation>
    <scope>NUCLEOTIDE SEQUENCE</scope>
    <source>
        <strain evidence="10">HSP-342</strain>
    </source>
</reference>
<dbReference type="PANTHER" id="PTHR30352">
    <property type="entry name" value="PYRUVATE FORMATE-LYASE-ACTIVATING ENZYME"/>
    <property type="match status" value="1"/>
</dbReference>
<dbReference type="PROSITE" id="PS51918">
    <property type="entry name" value="RADICAL_SAM"/>
    <property type="match status" value="1"/>
</dbReference>
<keyword evidence="6 8" id="KW-0408">Iron</keyword>
<evidence type="ECO:0000256" key="8">
    <source>
        <dbReference type="RuleBase" id="RU362053"/>
    </source>
</evidence>
<dbReference type="Pfam" id="PF04055">
    <property type="entry name" value="Radical_SAM"/>
    <property type="match status" value="1"/>
</dbReference>
<evidence type="ECO:0000256" key="7">
    <source>
        <dbReference type="ARBA" id="ARBA00023014"/>
    </source>
</evidence>
<dbReference type="InterPro" id="IPR034457">
    <property type="entry name" value="Organic_radical-activating"/>
</dbReference>
<dbReference type="SFLD" id="SFLDG01066">
    <property type="entry name" value="organic_radical-activating_enz"/>
    <property type="match status" value="1"/>
</dbReference>
<dbReference type="GO" id="GO:0005737">
    <property type="term" value="C:cytoplasm"/>
    <property type="evidence" value="ECO:0007669"/>
    <property type="project" value="UniProtKB-SubCell"/>
</dbReference>
<dbReference type="CDD" id="cd01335">
    <property type="entry name" value="Radical_SAM"/>
    <property type="match status" value="1"/>
</dbReference>
<sequence length="244" mass="28285">MKVKGYIHSFESFGTKDGPGIRFVLFLQGCPLRCLYCHNVDTWEIKDNKMIMTAQEVMNEILKVKGFIKTGGVTVSGGEPLMQPEFLMELFKLCRENGIQTALDTSGYIFSDKAKQVLELVDMVLLDIKHINPEKYKILTSVELDNTLKFAKYLNEINKPTWLRYVLVPGYSDDENDLHEWAKFTSQLKNVERVDVLPFHQMGQYKWEKVGKEYKLKDTPTPTRELVEKAEEIFRSYGLKLLDK</sequence>
<dbReference type="SFLD" id="SFLDG01067">
    <property type="entry name" value="SPASM/twitch_domain_containing"/>
    <property type="match status" value="1"/>
</dbReference>